<dbReference type="Pfam" id="PF00373">
    <property type="entry name" value="FERM_M"/>
    <property type="match status" value="1"/>
</dbReference>
<dbReference type="SUPFAM" id="SSF48678">
    <property type="entry name" value="Moesin tail domain"/>
    <property type="match status" value="1"/>
</dbReference>
<evidence type="ECO:0000259" key="18">
    <source>
        <dbReference type="PROSITE" id="PS50057"/>
    </source>
</evidence>
<comment type="subcellular location">
    <subcellularLocation>
        <location evidence="4">Cell membrane</location>
        <topology evidence="4">Peripheral membrane protein</topology>
        <orientation evidence="4">Cytoplasmic side</orientation>
    </subcellularLocation>
    <subcellularLocation>
        <location evidence="1">Cell projection</location>
        <location evidence="1">Microvillus</location>
    </subcellularLocation>
    <subcellularLocation>
        <location evidence="3">Cytoplasm</location>
        <location evidence="3">Cytoskeleton</location>
    </subcellularLocation>
    <subcellularLocation>
        <location evidence="2">Nucleus</location>
    </subcellularLocation>
</comment>
<keyword evidence="6" id="KW-0963">Cytoplasm</keyword>
<dbReference type="GO" id="GO:0005902">
    <property type="term" value="C:microvillus"/>
    <property type="evidence" value="ECO:0007669"/>
    <property type="project" value="UniProtKB-SubCell"/>
</dbReference>
<dbReference type="GO" id="GO:0005737">
    <property type="term" value="C:cytoplasm"/>
    <property type="evidence" value="ECO:0007669"/>
    <property type="project" value="UniProtKB-ARBA"/>
</dbReference>
<evidence type="ECO:0000256" key="5">
    <source>
        <dbReference type="ARBA" id="ARBA00022475"/>
    </source>
</evidence>
<evidence type="ECO:0000256" key="1">
    <source>
        <dbReference type="ARBA" id="ARBA00004105"/>
    </source>
</evidence>
<evidence type="ECO:0000256" key="9">
    <source>
        <dbReference type="ARBA" id="ARBA00023136"/>
    </source>
</evidence>
<organism evidence="19 20">
    <name type="scientific">Panthera pardus</name>
    <name type="common">Leopard</name>
    <name type="synonym">Felis pardus</name>
    <dbReference type="NCBI Taxonomy" id="9691"/>
    <lineage>
        <taxon>Eukaryota</taxon>
        <taxon>Metazoa</taxon>
        <taxon>Chordata</taxon>
        <taxon>Craniata</taxon>
        <taxon>Vertebrata</taxon>
        <taxon>Euteleostomi</taxon>
        <taxon>Mammalia</taxon>
        <taxon>Eutheria</taxon>
        <taxon>Laurasiatheria</taxon>
        <taxon>Carnivora</taxon>
        <taxon>Feliformia</taxon>
        <taxon>Felidae</taxon>
        <taxon>Pantherinae</taxon>
        <taxon>Panthera</taxon>
    </lineage>
</organism>
<keyword evidence="17" id="KW-0175">Coiled coil</keyword>
<dbReference type="Pfam" id="PF09379">
    <property type="entry name" value="FERM_N"/>
    <property type="match status" value="1"/>
</dbReference>
<proteinExistence type="predicted"/>
<dbReference type="Gene3D" id="6.10.360.10">
    <property type="match status" value="1"/>
</dbReference>
<dbReference type="Gene3D" id="1.20.80.10">
    <property type="match status" value="1"/>
</dbReference>
<dbReference type="Proteomes" id="UP001165780">
    <property type="component" value="Unplaced"/>
</dbReference>
<dbReference type="SUPFAM" id="SSF47031">
    <property type="entry name" value="Second domain of FERM"/>
    <property type="match status" value="1"/>
</dbReference>
<dbReference type="InterPro" id="IPR000798">
    <property type="entry name" value="Ez/rad/moesin-like"/>
</dbReference>
<dbReference type="PROSITE" id="PS00661">
    <property type="entry name" value="FERM_2"/>
    <property type="match status" value="1"/>
</dbReference>
<dbReference type="Pfam" id="PF00769">
    <property type="entry name" value="ERM_C"/>
    <property type="match status" value="1"/>
</dbReference>
<evidence type="ECO:0000256" key="10">
    <source>
        <dbReference type="ARBA" id="ARBA00023212"/>
    </source>
</evidence>
<evidence type="ECO:0000256" key="2">
    <source>
        <dbReference type="ARBA" id="ARBA00004123"/>
    </source>
</evidence>
<dbReference type="InterPro" id="IPR014352">
    <property type="entry name" value="FERM/acyl-CoA-bd_prot_sf"/>
</dbReference>
<evidence type="ECO:0000256" key="15">
    <source>
        <dbReference type="ARBA" id="ARBA00079831"/>
    </source>
</evidence>
<name>A0A9V1EHZ5_PANPR</name>
<evidence type="ECO:0000256" key="6">
    <source>
        <dbReference type="ARBA" id="ARBA00022490"/>
    </source>
</evidence>
<dbReference type="InterPro" id="IPR008954">
    <property type="entry name" value="Moesin_tail_sf"/>
</dbReference>
<evidence type="ECO:0000256" key="16">
    <source>
        <dbReference type="ARBA" id="ARBA00081139"/>
    </source>
</evidence>
<keyword evidence="10" id="KW-0206">Cytoskeleton</keyword>
<dbReference type="PRINTS" id="PR00935">
    <property type="entry name" value="BAND41"/>
</dbReference>
<dbReference type="InterPro" id="IPR029071">
    <property type="entry name" value="Ubiquitin-like_domsf"/>
</dbReference>
<evidence type="ECO:0000256" key="13">
    <source>
        <dbReference type="ARBA" id="ARBA00068711"/>
    </source>
</evidence>
<sequence>MAGAIASRMSFSSLKRKQPKTFTVRIVTMDAEMEFNCEMKWKGKDLFDLVCRTLGLRETWFFGLQYTIKDTVAWLKMDKKVLDHDVSKEEPVTFHFLAKFYPENAEEELVQEITQHLFFLQVKKQILDEKIYCPPEASVLLASYAVQAKYGDYDPSVHKRGFLAQEELLPKRVINLYQMTPEMWEERITAWYAEHRGRARDEAEMEYLKIAQDLEMYGVNYFAIRILQLCIGNHDLFMRRRKADSLEVQQMKAQAREEKARKQMERQRLAREKQMREEAERTRDELERRLLQMKEEATMANEALMRSEETADLLAEKAQITEEEAKLLAQKAAEAEQEMQRIKATAIRTEEEKRLMEQKVLEAEVLALKMAEESERRAKEADQLKQDLQEAREAERRAKQKLLEITTKPTYPPMNPIPAPLPPDMPSFNLIGDSLSFDFKDTDMKRLSMEIEKEKVEYMEKSKHLQEQLNELKTEIEALKLKERETALDILHNENSDRGGTSSKHNTIKKLTLQSAKSRVAFFEEL</sequence>
<dbReference type="RefSeq" id="XP_019282161.1">
    <property type="nucleotide sequence ID" value="XM_019426616.2"/>
</dbReference>
<dbReference type="Gene3D" id="3.10.20.90">
    <property type="entry name" value="Phosphatidylinositol 3-kinase Catalytic Subunit, Chain A, domain 1"/>
    <property type="match status" value="1"/>
</dbReference>
<dbReference type="PROSITE" id="PS50057">
    <property type="entry name" value="FERM_3"/>
    <property type="match status" value="1"/>
</dbReference>
<dbReference type="FunFam" id="1.20.5.450:FF:000001">
    <property type="entry name" value="radixin isoform X2"/>
    <property type="match status" value="1"/>
</dbReference>
<dbReference type="InterPro" id="IPR019747">
    <property type="entry name" value="FERM_CS"/>
</dbReference>
<keyword evidence="5" id="KW-1003">Cell membrane</keyword>
<feature type="domain" description="FERM" evidence="18">
    <location>
        <begin position="22"/>
        <end position="325"/>
    </location>
</feature>
<dbReference type="InterPro" id="IPR011259">
    <property type="entry name" value="ERM_C_dom"/>
</dbReference>
<keyword evidence="12" id="KW-0966">Cell projection</keyword>
<feature type="coiled-coil region" evidence="17">
    <location>
        <begin position="448"/>
        <end position="489"/>
    </location>
</feature>
<dbReference type="GeneID" id="109253567"/>
<dbReference type="FunFam" id="1.20.80.10:FF:000002">
    <property type="entry name" value="radixin isoform X1"/>
    <property type="match status" value="1"/>
</dbReference>
<dbReference type="PROSITE" id="PS00660">
    <property type="entry name" value="FERM_1"/>
    <property type="match status" value="1"/>
</dbReference>
<dbReference type="Gene3D" id="1.20.5.450">
    <property type="match status" value="1"/>
</dbReference>
<dbReference type="Pfam" id="PF20492">
    <property type="entry name" value="ERM_helical"/>
    <property type="match status" value="1"/>
</dbReference>
<feature type="coiled-coil region" evidence="17">
    <location>
        <begin position="243"/>
        <end position="408"/>
    </location>
</feature>
<evidence type="ECO:0000256" key="12">
    <source>
        <dbReference type="ARBA" id="ARBA00023273"/>
    </source>
</evidence>
<evidence type="ECO:0000256" key="8">
    <source>
        <dbReference type="ARBA" id="ARBA00022843"/>
    </source>
</evidence>
<dbReference type="CDD" id="cd14473">
    <property type="entry name" value="FERM_B-lobe"/>
    <property type="match status" value="1"/>
</dbReference>
<dbReference type="GO" id="GO:0005634">
    <property type="term" value="C:nucleus"/>
    <property type="evidence" value="ECO:0007669"/>
    <property type="project" value="UniProtKB-SubCell"/>
</dbReference>
<evidence type="ECO:0000256" key="17">
    <source>
        <dbReference type="SAM" id="Coils"/>
    </source>
</evidence>
<evidence type="ECO:0000256" key="14">
    <source>
        <dbReference type="ARBA" id="ARBA00077870"/>
    </source>
</evidence>
<keyword evidence="7" id="KW-0597">Phosphoprotein</keyword>
<evidence type="ECO:0000313" key="20">
    <source>
        <dbReference type="RefSeq" id="XP_019282161.1"/>
    </source>
</evidence>
<accession>A0A9V1EHZ5</accession>
<dbReference type="PANTHER" id="PTHR23281">
    <property type="entry name" value="MERLIN/MOESIN/EZRIN/RADIXIN"/>
    <property type="match status" value="1"/>
</dbReference>
<dbReference type="FunFam" id="3.10.20.90:FF:000103">
    <property type="entry name" value="Merlin isoform 2"/>
    <property type="match status" value="1"/>
</dbReference>
<gene>
    <name evidence="20" type="primary">NF2</name>
</gene>
<keyword evidence="11" id="KW-0539">Nucleus</keyword>
<dbReference type="InterPro" id="IPR000299">
    <property type="entry name" value="FERM_domain"/>
</dbReference>
<dbReference type="InterPro" id="IPR046810">
    <property type="entry name" value="ERM_helical"/>
</dbReference>
<keyword evidence="9" id="KW-0472">Membrane</keyword>
<dbReference type="CTD" id="4771"/>
<dbReference type="GO" id="GO:0005856">
    <property type="term" value="C:cytoskeleton"/>
    <property type="evidence" value="ECO:0007669"/>
    <property type="project" value="UniProtKB-SubCell"/>
</dbReference>
<evidence type="ECO:0000256" key="4">
    <source>
        <dbReference type="ARBA" id="ARBA00004413"/>
    </source>
</evidence>
<dbReference type="InterPro" id="IPR019748">
    <property type="entry name" value="FERM_central"/>
</dbReference>
<evidence type="ECO:0000313" key="19">
    <source>
        <dbReference type="Proteomes" id="UP001165780"/>
    </source>
</evidence>
<dbReference type="CDD" id="cd17186">
    <property type="entry name" value="FERM_F1_Merlin"/>
    <property type="match status" value="1"/>
</dbReference>
<evidence type="ECO:0000256" key="7">
    <source>
        <dbReference type="ARBA" id="ARBA00022553"/>
    </source>
</evidence>
<dbReference type="PRINTS" id="PR00661">
    <property type="entry name" value="ERMFAMILY"/>
</dbReference>
<dbReference type="InterPro" id="IPR011174">
    <property type="entry name" value="ERM"/>
</dbReference>
<dbReference type="AlphaFoldDB" id="A0A9V1EHZ5"/>
<evidence type="ECO:0000256" key="3">
    <source>
        <dbReference type="ARBA" id="ARBA00004245"/>
    </source>
</evidence>
<dbReference type="InterPro" id="IPR035963">
    <property type="entry name" value="FERM_2"/>
</dbReference>
<keyword evidence="19" id="KW-1185">Reference proteome</keyword>
<keyword evidence="8" id="KW-0832">Ubl conjugation</keyword>
<reference evidence="20" key="1">
    <citation type="submission" date="2025-08" db="UniProtKB">
        <authorList>
            <consortium name="RefSeq"/>
        </authorList>
    </citation>
    <scope>IDENTIFICATION</scope>
    <source>
        <tissue evidence="20">Whole blood</tissue>
    </source>
</reference>
<dbReference type="GO" id="GO:0003779">
    <property type="term" value="F:actin binding"/>
    <property type="evidence" value="ECO:0007669"/>
    <property type="project" value="InterPro"/>
</dbReference>
<dbReference type="InterPro" id="IPR018979">
    <property type="entry name" value="FERM_N"/>
</dbReference>
<protein>
    <recommendedName>
        <fullName evidence="13">Merlin</fullName>
    </recommendedName>
    <alternativeName>
        <fullName evidence="16">Moesin-ezrin-radixin-like protein</fullName>
    </alternativeName>
    <alternativeName>
        <fullName evidence="14">Neurofibromin-2</fullName>
    </alternativeName>
    <alternativeName>
        <fullName evidence="15">Schwannomin</fullName>
    </alternativeName>
</protein>
<dbReference type="InterPro" id="IPR019749">
    <property type="entry name" value="Band_41_domain"/>
</dbReference>
<dbReference type="GO" id="GO:0005886">
    <property type="term" value="C:plasma membrane"/>
    <property type="evidence" value="ECO:0007669"/>
    <property type="project" value="UniProtKB-SubCell"/>
</dbReference>
<dbReference type="SUPFAM" id="SSF50729">
    <property type="entry name" value="PH domain-like"/>
    <property type="match status" value="1"/>
</dbReference>
<dbReference type="SUPFAM" id="SSF54236">
    <property type="entry name" value="Ubiquitin-like"/>
    <property type="match status" value="1"/>
</dbReference>
<evidence type="ECO:0000256" key="11">
    <source>
        <dbReference type="ARBA" id="ARBA00023242"/>
    </source>
</evidence>
<dbReference type="SMART" id="SM00295">
    <property type="entry name" value="B41"/>
    <property type="match status" value="1"/>
</dbReference>